<keyword evidence="2" id="KW-0249">Electron transport</keyword>
<accession>A0A1R1PG89</accession>
<evidence type="ECO:0000313" key="4">
    <source>
        <dbReference type="Proteomes" id="UP000188320"/>
    </source>
</evidence>
<keyword evidence="2" id="KW-0999">Mitochondrion inner membrane</keyword>
<keyword evidence="3" id="KW-0830">Ubiquinone</keyword>
<dbReference type="GO" id="GO:0045271">
    <property type="term" value="C:respiratory chain complex I"/>
    <property type="evidence" value="ECO:0007669"/>
    <property type="project" value="InterPro"/>
</dbReference>
<dbReference type="PANTHER" id="PTHR12910:SF2">
    <property type="entry name" value="NADH DEHYDROGENASE [UBIQUINONE] 1 ALPHA SUBCOMPLEX SUBUNIT 12"/>
    <property type="match status" value="1"/>
</dbReference>
<dbReference type="Proteomes" id="UP000188320">
    <property type="component" value="Unassembled WGS sequence"/>
</dbReference>
<dbReference type="InterPro" id="IPR007763">
    <property type="entry name" value="NDUFA12"/>
</dbReference>
<comment type="function">
    <text evidence="2">Accessory subunit of the mitochondrial membrane respiratory chain NADH dehydrogenase (Complex I), that is believed not to be involved in catalysis. Complex I functions in the transfer of electrons from NADH to the respiratory chain. The immediate electron acceptor for the enzyme is believed to be ubiquinone.</text>
</comment>
<dbReference type="EMBL" id="LSSK01001335">
    <property type="protein sequence ID" value="OMH79991.1"/>
    <property type="molecule type" value="Genomic_DNA"/>
</dbReference>
<keyword evidence="2" id="KW-0813">Transport</keyword>
<evidence type="ECO:0000313" key="3">
    <source>
        <dbReference type="EMBL" id="OMH79991.1"/>
    </source>
</evidence>
<sequence length="135" mass="15696">MSLIRYLKFFFKNNDLKLSYNYARKLDDMKFGHLVGTDSLGNKYYENSEERYSRHRWVLPSAKVSDSDATLIPPGWHQWQHCTTNATPANATDNPDYIWMPKKHVGNLTGSPKAYLTFNTVAPRISKWEPAVKQR</sequence>
<dbReference type="AlphaFoldDB" id="A0A1R1PG89"/>
<keyword evidence="2" id="KW-0496">Mitochondrion</keyword>
<evidence type="ECO:0000256" key="1">
    <source>
        <dbReference type="ARBA" id="ARBA00007355"/>
    </source>
</evidence>
<dbReference type="PANTHER" id="PTHR12910">
    <property type="entry name" value="NADH-UBIQUINONE OXIDOREDUCTASE SUBUNIT B17.2"/>
    <property type="match status" value="1"/>
</dbReference>
<name>A0A1R1PG89_ZANCU</name>
<organism evidence="3 4">
    <name type="scientific">Zancudomyces culisetae</name>
    <name type="common">Gut fungus</name>
    <name type="synonym">Smittium culisetae</name>
    <dbReference type="NCBI Taxonomy" id="1213189"/>
    <lineage>
        <taxon>Eukaryota</taxon>
        <taxon>Fungi</taxon>
        <taxon>Fungi incertae sedis</taxon>
        <taxon>Zoopagomycota</taxon>
        <taxon>Kickxellomycotina</taxon>
        <taxon>Harpellomycetes</taxon>
        <taxon>Harpellales</taxon>
        <taxon>Legeriomycetaceae</taxon>
        <taxon>Zancudomyces</taxon>
    </lineage>
</organism>
<dbReference type="OrthoDB" id="274641at2759"/>
<reference evidence="4" key="1">
    <citation type="submission" date="2017-01" db="EMBL/GenBank/DDBJ databases">
        <authorList>
            <person name="Wang Y."/>
            <person name="White M."/>
            <person name="Kvist S."/>
            <person name="Moncalvo J.-M."/>
        </authorList>
    </citation>
    <scope>NUCLEOTIDE SEQUENCE [LARGE SCALE GENOMIC DNA]</scope>
    <source>
        <strain evidence="4">COL-18-3</strain>
    </source>
</reference>
<keyword evidence="4" id="KW-1185">Reference proteome</keyword>
<comment type="similarity">
    <text evidence="1 2">Belongs to the complex I NDUFA12 subunit family.</text>
</comment>
<comment type="subcellular location">
    <subcellularLocation>
        <location evidence="2">Mitochondrion inner membrane</location>
        <topology evidence="2">Peripheral membrane protein</topology>
        <orientation evidence="2">Matrix side</orientation>
    </subcellularLocation>
</comment>
<dbReference type="Pfam" id="PF05071">
    <property type="entry name" value="NDUFA12"/>
    <property type="match status" value="1"/>
</dbReference>
<dbReference type="GO" id="GO:0006979">
    <property type="term" value="P:response to oxidative stress"/>
    <property type="evidence" value="ECO:0007669"/>
    <property type="project" value="TreeGrafter"/>
</dbReference>
<evidence type="ECO:0000256" key="2">
    <source>
        <dbReference type="RuleBase" id="RU363103"/>
    </source>
</evidence>
<keyword evidence="2" id="KW-0472">Membrane</keyword>
<dbReference type="GO" id="GO:0005743">
    <property type="term" value="C:mitochondrial inner membrane"/>
    <property type="evidence" value="ECO:0007669"/>
    <property type="project" value="UniProtKB-SubCell"/>
</dbReference>
<gene>
    <name evidence="3" type="ORF">AX774_g6581</name>
</gene>
<keyword evidence="2" id="KW-0679">Respiratory chain</keyword>
<proteinExistence type="inferred from homology"/>
<protein>
    <recommendedName>
        <fullName evidence="2">NADH dehydrogenase [ubiquinone] 1 alpha subcomplex subunit</fullName>
    </recommendedName>
</protein>
<comment type="caution">
    <text evidence="3">The sequence shown here is derived from an EMBL/GenBank/DDBJ whole genome shotgun (WGS) entry which is preliminary data.</text>
</comment>